<evidence type="ECO:0000313" key="3">
    <source>
        <dbReference type="Proteomes" id="UP000236604"/>
    </source>
</evidence>
<dbReference type="Gene3D" id="1.10.8.1000">
    <property type="entry name" value="Ornithine 4,5 aminomutase S component, alpha subunit-like"/>
    <property type="match status" value="1"/>
</dbReference>
<dbReference type="InterPro" id="IPR015130">
    <property type="entry name" value="Lys-AminoMut_A"/>
</dbReference>
<dbReference type="GO" id="GO:0031419">
    <property type="term" value="F:cobalamin binding"/>
    <property type="evidence" value="ECO:0007669"/>
    <property type="project" value="InterPro"/>
</dbReference>
<comment type="caution">
    <text evidence="2">The sequence shown here is derived from an EMBL/GenBank/DDBJ whole genome shotgun (WGS) entry which is preliminary data.</text>
</comment>
<dbReference type="AlphaFoldDB" id="A0A2K1P676"/>
<gene>
    <name evidence="2" type="ORF">X927_09115</name>
</gene>
<proteinExistence type="predicted"/>
<dbReference type="Proteomes" id="UP000236604">
    <property type="component" value="Unassembled WGS sequence"/>
</dbReference>
<dbReference type="InterPro" id="IPR016176">
    <property type="entry name" value="Cbl-dep_enz_cat"/>
</dbReference>
<keyword evidence="3" id="KW-1185">Reference proteome</keyword>
<sequence length="128" mass="14553">MKERVDDFQERSKKLQNMTDEELDNYFWKLVEKVVDPLVNLAETHTSPSIERSVLLRMGFNSLQAKALVDKIVQENLLSKGAGNVVYKIAKQKNMGIMEAGEALLNGRFWDDVENIFRGGDTSETSTK</sequence>
<organism evidence="2 3">
    <name type="scientific">Petrotoga mexicana DSM 14811</name>
    <dbReference type="NCBI Taxonomy" id="1122954"/>
    <lineage>
        <taxon>Bacteria</taxon>
        <taxon>Thermotogati</taxon>
        <taxon>Thermotogota</taxon>
        <taxon>Thermotogae</taxon>
        <taxon>Petrotogales</taxon>
        <taxon>Petrotogaceae</taxon>
        <taxon>Petrotoga</taxon>
    </lineage>
</organism>
<dbReference type="Pfam" id="PF16552">
    <property type="entry name" value="OAM_alpha"/>
    <property type="match status" value="1"/>
</dbReference>
<evidence type="ECO:0000313" key="2">
    <source>
        <dbReference type="EMBL" id="PNR98295.1"/>
    </source>
</evidence>
<name>A0A2K1P676_9BACT</name>
<reference evidence="2 3" key="1">
    <citation type="submission" date="2013-12" db="EMBL/GenBank/DDBJ databases">
        <title>Comparative genomics of Petrotoga isolates.</title>
        <authorList>
            <person name="Nesbo C.L."/>
            <person name="Charchuk R."/>
            <person name="Chow K."/>
        </authorList>
    </citation>
    <scope>NUCLEOTIDE SEQUENCE [LARGE SCALE GENOMIC DNA]</scope>
    <source>
        <strain evidence="2 3">DSM 14811</strain>
    </source>
</reference>
<dbReference type="RefSeq" id="WP_103077700.1">
    <property type="nucleotide sequence ID" value="NZ_AZRN01000034.1"/>
</dbReference>
<feature type="domain" description="D-Lysine 5,6-aminomutase alpha subunit" evidence="1">
    <location>
        <begin position="4"/>
        <end position="117"/>
    </location>
</feature>
<evidence type="ECO:0000259" key="1">
    <source>
        <dbReference type="Pfam" id="PF16552"/>
    </source>
</evidence>
<dbReference type="SUPFAM" id="SSF51703">
    <property type="entry name" value="Cobalamin (vitamin B12)-dependent enzymes"/>
    <property type="match status" value="1"/>
</dbReference>
<dbReference type="Gene3D" id="6.10.250.2220">
    <property type="match status" value="1"/>
</dbReference>
<protein>
    <submittedName>
        <fullName evidence="2">Ornithine aminomutase</fullName>
    </submittedName>
</protein>
<dbReference type="GO" id="GO:0003824">
    <property type="term" value="F:catalytic activity"/>
    <property type="evidence" value="ECO:0007669"/>
    <property type="project" value="InterPro"/>
</dbReference>
<accession>A0A2K1P676</accession>
<dbReference type="EMBL" id="AZRN01000034">
    <property type="protein sequence ID" value="PNR98295.1"/>
    <property type="molecule type" value="Genomic_DNA"/>
</dbReference>